<dbReference type="Pfam" id="PF00196">
    <property type="entry name" value="GerE"/>
    <property type="match status" value="1"/>
</dbReference>
<organism evidence="6 7">
    <name type="scientific">Formosa maritima</name>
    <dbReference type="NCBI Taxonomy" id="2592046"/>
    <lineage>
        <taxon>Bacteria</taxon>
        <taxon>Pseudomonadati</taxon>
        <taxon>Bacteroidota</taxon>
        <taxon>Flavobacteriia</taxon>
        <taxon>Flavobacteriales</taxon>
        <taxon>Flavobacteriaceae</taxon>
        <taxon>Formosa</taxon>
    </lineage>
</organism>
<evidence type="ECO:0000313" key="6">
    <source>
        <dbReference type="EMBL" id="TYA52442.1"/>
    </source>
</evidence>
<dbReference type="AlphaFoldDB" id="A0A5D0G2Z6"/>
<dbReference type="InterPro" id="IPR039420">
    <property type="entry name" value="WalR-like"/>
</dbReference>
<evidence type="ECO:0000256" key="2">
    <source>
        <dbReference type="ARBA" id="ARBA00023125"/>
    </source>
</evidence>
<dbReference type="PANTHER" id="PTHR43214">
    <property type="entry name" value="TWO-COMPONENT RESPONSE REGULATOR"/>
    <property type="match status" value="1"/>
</dbReference>
<dbReference type="PANTHER" id="PTHR43214:SF42">
    <property type="entry name" value="TRANSCRIPTIONAL REGULATORY PROTEIN DESR"/>
    <property type="match status" value="1"/>
</dbReference>
<dbReference type="SUPFAM" id="SSF52172">
    <property type="entry name" value="CheY-like"/>
    <property type="match status" value="1"/>
</dbReference>
<dbReference type="Gene3D" id="1.10.10.10">
    <property type="entry name" value="Winged helix-like DNA-binding domain superfamily/Winged helix DNA-binding domain"/>
    <property type="match status" value="1"/>
</dbReference>
<dbReference type="Proteomes" id="UP000324550">
    <property type="component" value="Unassembled WGS sequence"/>
</dbReference>
<dbReference type="SUPFAM" id="SSF46894">
    <property type="entry name" value="C-terminal effector domain of the bipartite response regulators"/>
    <property type="match status" value="1"/>
</dbReference>
<keyword evidence="2" id="KW-0238">DNA-binding</keyword>
<dbReference type="PROSITE" id="PS50043">
    <property type="entry name" value="HTH_LUXR_2"/>
    <property type="match status" value="1"/>
</dbReference>
<dbReference type="OrthoDB" id="9795108at2"/>
<comment type="caution">
    <text evidence="6">The sequence shown here is derived from an EMBL/GenBank/DDBJ whole genome shotgun (WGS) entry which is preliminary data.</text>
</comment>
<feature type="domain" description="Response regulatory" evidence="5">
    <location>
        <begin position="4"/>
        <end position="119"/>
    </location>
</feature>
<dbReference type="InterPro" id="IPR011006">
    <property type="entry name" value="CheY-like_superfamily"/>
</dbReference>
<evidence type="ECO:0000256" key="3">
    <source>
        <dbReference type="PROSITE-ProRule" id="PRU00169"/>
    </source>
</evidence>
<evidence type="ECO:0000259" key="5">
    <source>
        <dbReference type="PROSITE" id="PS50110"/>
    </source>
</evidence>
<reference evidence="6 7" key="1">
    <citation type="submission" date="2019-08" db="EMBL/GenBank/DDBJ databases">
        <title>Formosa sediminis sp. nov., isolated from marine sediment.</title>
        <authorList>
            <person name="Cao W.R."/>
        </authorList>
    </citation>
    <scope>NUCLEOTIDE SEQUENCE [LARGE SCALE GENOMIC DNA]</scope>
    <source>
        <strain evidence="6 7">1494</strain>
    </source>
</reference>
<dbReference type="RefSeq" id="WP_148457462.1">
    <property type="nucleotide sequence ID" value="NZ_VSFC01000062.1"/>
</dbReference>
<protein>
    <submittedName>
        <fullName evidence="6">Response regulator transcription factor</fullName>
    </submittedName>
</protein>
<dbReference type="GO" id="GO:0000160">
    <property type="term" value="P:phosphorelay signal transduction system"/>
    <property type="evidence" value="ECO:0007669"/>
    <property type="project" value="InterPro"/>
</dbReference>
<dbReference type="InterPro" id="IPR058245">
    <property type="entry name" value="NreC/VraR/RcsB-like_REC"/>
</dbReference>
<dbReference type="PRINTS" id="PR00038">
    <property type="entry name" value="HTHLUXR"/>
</dbReference>
<dbReference type="SMART" id="SM00448">
    <property type="entry name" value="REC"/>
    <property type="match status" value="1"/>
</dbReference>
<dbReference type="Gene3D" id="3.40.50.2300">
    <property type="match status" value="1"/>
</dbReference>
<dbReference type="SMART" id="SM00421">
    <property type="entry name" value="HTH_LUXR"/>
    <property type="match status" value="1"/>
</dbReference>
<evidence type="ECO:0000313" key="7">
    <source>
        <dbReference type="Proteomes" id="UP000324550"/>
    </source>
</evidence>
<dbReference type="InterPro" id="IPR000792">
    <property type="entry name" value="Tscrpt_reg_LuxR_C"/>
</dbReference>
<keyword evidence="1 3" id="KW-0597">Phosphoprotein</keyword>
<name>A0A5D0G2Z6_9FLAO</name>
<accession>A0A5D0G2Z6</accession>
<feature type="modified residue" description="4-aspartylphosphate" evidence="3">
    <location>
        <position position="54"/>
    </location>
</feature>
<keyword evidence="7" id="KW-1185">Reference proteome</keyword>
<proteinExistence type="predicted"/>
<dbReference type="CDD" id="cd06170">
    <property type="entry name" value="LuxR_C_like"/>
    <property type="match status" value="1"/>
</dbReference>
<dbReference type="GO" id="GO:0006355">
    <property type="term" value="P:regulation of DNA-templated transcription"/>
    <property type="evidence" value="ECO:0007669"/>
    <property type="project" value="InterPro"/>
</dbReference>
<evidence type="ECO:0000259" key="4">
    <source>
        <dbReference type="PROSITE" id="PS50043"/>
    </source>
</evidence>
<dbReference type="InterPro" id="IPR036388">
    <property type="entry name" value="WH-like_DNA-bd_sf"/>
</dbReference>
<feature type="domain" description="HTH luxR-type" evidence="4">
    <location>
        <begin position="138"/>
        <end position="203"/>
    </location>
</feature>
<dbReference type="InterPro" id="IPR001789">
    <property type="entry name" value="Sig_transdc_resp-reg_receiver"/>
</dbReference>
<dbReference type="Pfam" id="PF00072">
    <property type="entry name" value="Response_reg"/>
    <property type="match status" value="1"/>
</dbReference>
<dbReference type="CDD" id="cd17535">
    <property type="entry name" value="REC_NarL-like"/>
    <property type="match status" value="1"/>
</dbReference>
<dbReference type="EMBL" id="VSFC01000062">
    <property type="protein sequence ID" value="TYA52442.1"/>
    <property type="molecule type" value="Genomic_DNA"/>
</dbReference>
<dbReference type="PROSITE" id="PS50110">
    <property type="entry name" value="RESPONSE_REGULATORY"/>
    <property type="match status" value="1"/>
</dbReference>
<dbReference type="GO" id="GO:0003677">
    <property type="term" value="F:DNA binding"/>
    <property type="evidence" value="ECO:0007669"/>
    <property type="project" value="UniProtKB-KW"/>
</dbReference>
<sequence>MKTSIIIADDHPLILKGLNDFLLEKKYNVLASAVNGKEAFELIETHNPEIAILDIQMPFLTGLDIAKKCKELNWKTKIILITFEKDENIYNEAKNLGVYGYVLKEFALAEIEHCIDSVIKAMPYFSPELLSYLEVEETPKKLELLTPTELDILKLIAQNKTAKEIGELMFISNRTVEKHKSHIIKKLDLAPIQNSLLIWVKENQKHLE</sequence>
<evidence type="ECO:0000256" key="1">
    <source>
        <dbReference type="ARBA" id="ARBA00022553"/>
    </source>
</evidence>
<gene>
    <name evidence="6" type="ORF">FVF61_13980</name>
</gene>
<dbReference type="InterPro" id="IPR016032">
    <property type="entry name" value="Sig_transdc_resp-reg_C-effctor"/>
</dbReference>